<dbReference type="InterPro" id="IPR006121">
    <property type="entry name" value="HMA_dom"/>
</dbReference>
<evidence type="ECO:0000256" key="6">
    <source>
        <dbReference type="ARBA" id="ARBA00022692"/>
    </source>
</evidence>
<dbReference type="InterPro" id="IPR023298">
    <property type="entry name" value="ATPase_P-typ_TM_dom_sf"/>
</dbReference>
<keyword evidence="7" id="KW-0479">Metal-binding</keyword>
<dbReference type="InterPro" id="IPR001757">
    <property type="entry name" value="P_typ_ATPase"/>
</dbReference>
<keyword evidence="3" id="KW-0813">Transport</keyword>
<dbReference type="SUPFAM" id="SSF81653">
    <property type="entry name" value="Calcium ATPase, transduction domain A"/>
    <property type="match status" value="1"/>
</dbReference>
<keyword evidence="16" id="KW-1185">Reference proteome</keyword>
<evidence type="ECO:0000256" key="5">
    <source>
        <dbReference type="ARBA" id="ARBA00022553"/>
    </source>
</evidence>
<dbReference type="RefSeq" id="WP_302036189.1">
    <property type="nucleotide sequence ID" value="NZ_JAUKPO010000001.1"/>
</dbReference>
<dbReference type="Gene3D" id="3.40.50.1000">
    <property type="entry name" value="HAD superfamily/HAD-like"/>
    <property type="match status" value="1"/>
</dbReference>
<dbReference type="InterPro" id="IPR018303">
    <property type="entry name" value="ATPase_P-typ_P_site"/>
</dbReference>
<dbReference type="PANTHER" id="PTHR43520">
    <property type="entry name" value="ATP7, ISOFORM B"/>
    <property type="match status" value="1"/>
</dbReference>
<feature type="domain" description="HMA" evidence="14">
    <location>
        <begin position="92"/>
        <end position="158"/>
    </location>
</feature>
<proteinExistence type="inferred from homology"/>
<dbReference type="InterPro" id="IPR036412">
    <property type="entry name" value="HAD-like_sf"/>
</dbReference>
<evidence type="ECO:0000256" key="8">
    <source>
        <dbReference type="ARBA" id="ARBA00022842"/>
    </source>
</evidence>
<evidence type="ECO:0000256" key="7">
    <source>
        <dbReference type="ARBA" id="ARBA00022723"/>
    </source>
</evidence>
<evidence type="ECO:0000256" key="9">
    <source>
        <dbReference type="ARBA" id="ARBA00022967"/>
    </source>
</evidence>
<dbReference type="EMBL" id="JAUKPO010000001">
    <property type="protein sequence ID" value="MDO1445400.1"/>
    <property type="molecule type" value="Genomic_DNA"/>
</dbReference>
<dbReference type="SUPFAM" id="SSF55008">
    <property type="entry name" value="HMA, heavy metal-associated domain"/>
    <property type="match status" value="1"/>
</dbReference>
<keyword evidence="5" id="KW-0597">Phosphoprotein</keyword>
<keyword evidence="4" id="KW-1003">Cell membrane</keyword>
<keyword evidence="6 13" id="KW-0812">Transmembrane</keyword>
<keyword evidence="10 13" id="KW-1133">Transmembrane helix</keyword>
<evidence type="ECO:0000259" key="14">
    <source>
        <dbReference type="PROSITE" id="PS50846"/>
    </source>
</evidence>
<feature type="transmembrane region" description="Helical" evidence="13">
    <location>
        <begin position="176"/>
        <end position="195"/>
    </location>
</feature>
<dbReference type="Gene3D" id="3.30.70.100">
    <property type="match status" value="1"/>
</dbReference>
<dbReference type="InterPro" id="IPR023214">
    <property type="entry name" value="HAD_sf"/>
</dbReference>
<comment type="similarity">
    <text evidence="2">Belongs to the cation transport ATPase (P-type) (TC 3.A.3) family. Type IB subfamily.</text>
</comment>
<dbReference type="PROSITE" id="PS00154">
    <property type="entry name" value="ATPASE_E1_E2"/>
    <property type="match status" value="1"/>
</dbReference>
<comment type="subcellular location">
    <subcellularLocation>
        <location evidence="1">Cell membrane</location>
        <topology evidence="1">Multi-pass membrane protein</topology>
    </subcellularLocation>
</comment>
<dbReference type="Proteomes" id="UP001168528">
    <property type="component" value="Unassembled WGS sequence"/>
</dbReference>
<dbReference type="SUPFAM" id="SSF81665">
    <property type="entry name" value="Calcium ATPase, transmembrane domain M"/>
    <property type="match status" value="1"/>
</dbReference>
<dbReference type="SUPFAM" id="SSF56784">
    <property type="entry name" value="HAD-like"/>
    <property type="match status" value="1"/>
</dbReference>
<feature type="transmembrane region" description="Helical" evidence="13">
    <location>
        <begin position="215"/>
        <end position="237"/>
    </location>
</feature>
<dbReference type="Pfam" id="PF00702">
    <property type="entry name" value="Hydrolase"/>
    <property type="match status" value="1"/>
</dbReference>
<evidence type="ECO:0000256" key="4">
    <source>
        <dbReference type="ARBA" id="ARBA00022475"/>
    </source>
</evidence>
<evidence type="ECO:0000256" key="12">
    <source>
        <dbReference type="ARBA" id="ARBA00023136"/>
    </source>
</evidence>
<dbReference type="PRINTS" id="PR00943">
    <property type="entry name" value="CUATPASE"/>
</dbReference>
<dbReference type="Gene3D" id="2.70.150.10">
    <property type="entry name" value="Calcium-transporting ATPase, cytoplasmic transduction domain A"/>
    <property type="match status" value="1"/>
</dbReference>
<keyword evidence="11" id="KW-0406">Ion transport</keyword>
<feature type="transmembrane region" description="Helical" evidence="13">
    <location>
        <begin position="451"/>
        <end position="474"/>
    </location>
</feature>
<keyword evidence="12 13" id="KW-0472">Membrane</keyword>
<protein>
    <submittedName>
        <fullName evidence="15">Heavy metal translocating P-type ATPase metal-binding domain-containing protein</fullName>
    </submittedName>
</protein>
<evidence type="ECO:0000256" key="10">
    <source>
        <dbReference type="ARBA" id="ARBA00022989"/>
    </source>
</evidence>
<dbReference type="InterPro" id="IPR059000">
    <property type="entry name" value="ATPase_P-type_domA"/>
</dbReference>
<evidence type="ECO:0000256" key="2">
    <source>
        <dbReference type="ARBA" id="ARBA00006024"/>
    </source>
</evidence>
<dbReference type="Gene3D" id="3.40.1110.10">
    <property type="entry name" value="Calcium-transporting ATPase, cytoplasmic domain N"/>
    <property type="match status" value="1"/>
</dbReference>
<reference evidence="15" key="1">
    <citation type="submission" date="2023-07" db="EMBL/GenBank/DDBJ databases">
        <title>The genome sequence of Rhodocytophaga aerolata KACC 12507.</title>
        <authorList>
            <person name="Zhang X."/>
        </authorList>
    </citation>
    <scope>NUCLEOTIDE SEQUENCE</scope>
    <source>
        <strain evidence="15">KACC 12507</strain>
    </source>
</reference>
<accession>A0ABT8QZY0</accession>
<dbReference type="PROSITE" id="PS50846">
    <property type="entry name" value="HMA_2"/>
    <property type="match status" value="1"/>
</dbReference>
<dbReference type="InterPro" id="IPR023299">
    <property type="entry name" value="ATPase_P-typ_cyto_dom_N"/>
</dbReference>
<name>A0ABT8QZY0_9BACT</name>
<dbReference type="InterPro" id="IPR008250">
    <property type="entry name" value="ATPase_P-typ_transduc_dom_A_sf"/>
</dbReference>
<feature type="transmembrane region" description="Helical" evidence="13">
    <location>
        <begin position="745"/>
        <end position="766"/>
    </location>
</feature>
<feature type="transmembrane region" description="Helical" evidence="13">
    <location>
        <begin position="772"/>
        <end position="797"/>
    </location>
</feature>
<dbReference type="Pfam" id="PF12156">
    <property type="entry name" value="ATPase-cat_bd"/>
    <property type="match status" value="1"/>
</dbReference>
<comment type="caution">
    <text evidence="15">The sequence shown here is derived from an EMBL/GenBank/DDBJ whole genome shotgun (WGS) entry which is preliminary data.</text>
</comment>
<sequence>MEALIAEDIKCQHCGDTCPDTHIHQDTDKFFCCEGCKTVYEILSQNGMCSYYDLDKNPGISLKGKSFGTRYAFLNNQEIAKPLLDYASENLCKITLHIPAIHCSSCIWLLENLYKLREGITMSRVNFMKKELALGFDPTIISLQQLVELLATLGYAPQISLEEYSHKAQRKANNGIFLKIGIVGFCTGNVMLLSFPEYFGLDYVMEGELKHYFTWLNVLLTLPVIFYGASGYFISAYKSLKEKVINLDVPISIGVSALFIRSAYETFTATGPGYWDSLCGLVFFLLIGKWLQHKTYENLSFERNYKSYFPLAAAVVKDGKEESMPVSQLQPGDKILIRNQELIPADSLLLSGQAWIDYSFVTGESQPVEKKAGEYIYAGGRQIGTQIELTVQKPVSQSYLTQLWNNETFAKEKITPVTKLASNFSKYFTYITISIALLAATFWYFTDQSVIWNAFTAVLIVACPCALTLSMPFTMENTMRIFGKNGVYVKNPGVIQHLATITHVVFDKTGTLTHDNKASITFIGNPLTAEEKQLIKAVASQSTHPLSRKINRYLGKTPSVPVRNYYETTGAGIEGIVQDTYVRIGSGNYVGIEETPDTVKATSRVYVSINYAYKGYFELQNQYRTGFADVLNKLKSRLKLSLLSGDHVVDLPVLLPVFEQRKNLHFEQSPADKLQYIQKLQTQGDHVLMIGDGLNDAGALKQSDVGMVLTEDVHAFFPACDVLVDARNFNRLDNFIRFSRTSVNIVKASFLLSLVYNFIGVGLAAAGQLSPVFAALFMPLSSMSVVAFAVGMSSLFAQWRKL</sequence>
<dbReference type="PANTHER" id="PTHR43520:SF5">
    <property type="entry name" value="CATION-TRANSPORTING P-TYPE ATPASE-RELATED"/>
    <property type="match status" value="1"/>
</dbReference>
<keyword evidence="9" id="KW-1278">Translocase</keyword>
<dbReference type="Pfam" id="PF00122">
    <property type="entry name" value="E1-E2_ATPase"/>
    <property type="match status" value="1"/>
</dbReference>
<evidence type="ECO:0000313" key="15">
    <source>
        <dbReference type="EMBL" id="MDO1445400.1"/>
    </source>
</evidence>
<gene>
    <name evidence="15" type="ORF">Q0590_04010</name>
</gene>
<organism evidence="15 16">
    <name type="scientific">Rhodocytophaga aerolata</name>
    <dbReference type="NCBI Taxonomy" id="455078"/>
    <lineage>
        <taxon>Bacteria</taxon>
        <taxon>Pseudomonadati</taxon>
        <taxon>Bacteroidota</taxon>
        <taxon>Cytophagia</taxon>
        <taxon>Cytophagales</taxon>
        <taxon>Rhodocytophagaceae</taxon>
        <taxon>Rhodocytophaga</taxon>
    </lineage>
</organism>
<evidence type="ECO:0000256" key="13">
    <source>
        <dbReference type="SAM" id="Phobius"/>
    </source>
</evidence>
<dbReference type="PRINTS" id="PR00119">
    <property type="entry name" value="CATATPASE"/>
</dbReference>
<evidence type="ECO:0000256" key="11">
    <source>
        <dbReference type="ARBA" id="ARBA00023065"/>
    </source>
</evidence>
<keyword evidence="8" id="KW-0460">Magnesium</keyword>
<evidence type="ECO:0000313" key="16">
    <source>
        <dbReference type="Proteomes" id="UP001168528"/>
    </source>
</evidence>
<feature type="transmembrane region" description="Helical" evidence="13">
    <location>
        <begin position="427"/>
        <end position="445"/>
    </location>
</feature>
<evidence type="ECO:0000256" key="3">
    <source>
        <dbReference type="ARBA" id="ARBA00022448"/>
    </source>
</evidence>
<dbReference type="InterPro" id="IPR036163">
    <property type="entry name" value="HMA_dom_sf"/>
</dbReference>
<evidence type="ECO:0000256" key="1">
    <source>
        <dbReference type="ARBA" id="ARBA00004651"/>
    </source>
</evidence>
<dbReference type="NCBIfam" id="TIGR01494">
    <property type="entry name" value="ATPase_P-type"/>
    <property type="match status" value="1"/>
</dbReference>
<dbReference type="InterPro" id="IPR021993">
    <property type="entry name" value="ATPase-cat-bd"/>
</dbReference>